<reference evidence="2" key="1">
    <citation type="submission" date="2021-12" db="EMBL/GenBank/DDBJ databases">
        <authorList>
            <person name="Li Y."/>
        </authorList>
    </citation>
    <scope>NUCLEOTIDE SEQUENCE</scope>
    <source>
        <strain evidence="2">DKSPLA3</strain>
    </source>
</reference>
<dbReference type="PROSITE" id="PS51742">
    <property type="entry name" value="PPC"/>
    <property type="match status" value="1"/>
</dbReference>
<dbReference type="AlphaFoldDB" id="A0A9X1NRU6"/>
<feature type="domain" description="PPC" evidence="1">
    <location>
        <begin position="9"/>
        <end position="146"/>
    </location>
</feature>
<name>A0A9X1NRU6_9HYPH</name>
<dbReference type="EMBL" id="JAJOZR010000005">
    <property type="protein sequence ID" value="MCD7109253.1"/>
    <property type="molecule type" value="Genomic_DNA"/>
</dbReference>
<dbReference type="PANTHER" id="PTHR34988">
    <property type="entry name" value="PROTEIN, PUTATIVE-RELATED"/>
    <property type="match status" value="1"/>
</dbReference>
<evidence type="ECO:0000259" key="1">
    <source>
        <dbReference type="PROSITE" id="PS51742"/>
    </source>
</evidence>
<dbReference type="RefSeq" id="WP_231813717.1">
    <property type="nucleotide sequence ID" value="NZ_JAJOZR010000005.1"/>
</dbReference>
<sequence length="148" mass="15695">MKSREISSGTTDRMFVLILEKDEEAFTAITRFAAENAITGASITAIGAFSAATIAWFDMAEKAYVNTVLAEQSEVLSLLGDVAEGDDGKPSLHLHAVLGLKDCTTRGGHFISGTVNPTLEVILTETPAVLRRRKQPGMGFALIDPGAA</sequence>
<evidence type="ECO:0000313" key="2">
    <source>
        <dbReference type="EMBL" id="MCD7109253.1"/>
    </source>
</evidence>
<evidence type="ECO:0000313" key="3">
    <source>
        <dbReference type="Proteomes" id="UP001139089"/>
    </source>
</evidence>
<dbReference type="Pfam" id="PF03479">
    <property type="entry name" value="PCC"/>
    <property type="match status" value="1"/>
</dbReference>
<dbReference type="Gene3D" id="3.30.1330.80">
    <property type="entry name" value="Hypothetical protein, similar to alpha- acetolactate decarboxylase, domain 2"/>
    <property type="match status" value="1"/>
</dbReference>
<comment type="caution">
    <text evidence="2">The sequence shown here is derived from an EMBL/GenBank/DDBJ whole genome shotgun (WGS) entry which is preliminary data.</text>
</comment>
<protein>
    <submittedName>
        <fullName evidence="2">DNA-binding protein</fullName>
    </submittedName>
</protein>
<keyword evidence="3" id="KW-1185">Reference proteome</keyword>
<dbReference type="SUPFAM" id="SSF117856">
    <property type="entry name" value="AF0104/ALDC/Ptd012-like"/>
    <property type="match status" value="1"/>
</dbReference>
<dbReference type="CDD" id="cd11378">
    <property type="entry name" value="DUF296"/>
    <property type="match status" value="1"/>
</dbReference>
<dbReference type="InterPro" id="IPR025707">
    <property type="entry name" value="DNA_bp_PD1"/>
</dbReference>
<dbReference type="GO" id="GO:0003677">
    <property type="term" value="F:DNA binding"/>
    <property type="evidence" value="ECO:0007669"/>
    <property type="project" value="UniProtKB-KW"/>
</dbReference>
<keyword evidence="2" id="KW-0238">DNA-binding</keyword>
<dbReference type="PIRSF" id="PIRSF016702">
    <property type="entry name" value="DNA_bp_PD1"/>
    <property type="match status" value="1"/>
</dbReference>
<dbReference type="PANTHER" id="PTHR34988:SF1">
    <property type="entry name" value="DNA-BINDING PROTEIN"/>
    <property type="match status" value="1"/>
</dbReference>
<dbReference type="Proteomes" id="UP001139089">
    <property type="component" value="Unassembled WGS sequence"/>
</dbReference>
<accession>A0A9X1NRU6</accession>
<gene>
    <name evidence="2" type="ORF">LRX75_09360</name>
</gene>
<organism evidence="2 3">
    <name type="scientific">Rhizobium quercicola</name>
    <dbReference type="NCBI Taxonomy" id="2901226"/>
    <lineage>
        <taxon>Bacteria</taxon>
        <taxon>Pseudomonadati</taxon>
        <taxon>Pseudomonadota</taxon>
        <taxon>Alphaproteobacteria</taxon>
        <taxon>Hyphomicrobiales</taxon>
        <taxon>Rhizobiaceae</taxon>
        <taxon>Rhizobium/Agrobacterium group</taxon>
        <taxon>Rhizobium</taxon>
    </lineage>
</organism>
<dbReference type="InterPro" id="IPR005175">
    <property type="entry name" value="PPC_dom"/>
</dbReference>
<proteinExistence type="predicted"/>